<keyword evidence="6" id="KW-0804">Transcription</keyword>
<comment type="similarity">
    <text evidence="2">Belongs to the Mediator complex subunit 24 family.</text>
</comment>
<evidence type="ECO:0000313" key="10">
    <source>
        <dbReference type="Proteomes" id="UP000695022"/>
    </source>
</evidence>
<reference evidence="11" key="1">
    <citation type="submission" date="2025-08" db="UniProtKB">
        <authorList>
            <consortium name="RefSeq"/>
        </authorList>
    </citation>
    <scope>IDENTIFICATION</scope>
</reference>
<proteinExistence type="inferred from homology"/>
<feature type="region of interest" description="Disordered" evidence="9">
    <location>
        <begin position="769"/>
        <end position="830"/>
    </location>
</feature>
<evidence type="ECO:0000256" key="1">
    <source>
        <dbReference type="ARBA" id="ARBA00004123"/>
    </source>
</evidence>
<evidence type="ECO:0000313" key="11">
    <source>
        <dbReference type="RefSeq" id="XP_014674164.1"/>
    </source>
</evidence>
<sequence length="1021" mass="110883">MDQSAKSGPANQIKPLLLQAWRERWSDVHWGIKIKKVLPKGVSGDAYSLAQCILEQGLIGPSPNRLMFSYLQMALSSQLVSYATVLQTIAKFSNFDKVHCVHGLLELLCTLPNRIYCEGNAEECMALCMSLLQVVSWTVICLHGSLLSLIDVKTSPEHSAALALACEFLGAVVGNEFTSALVRVGRAESPATWADVDGLVAEIAKQLAHQPTLAVDRDRVAAVVPSDGARGGAASRGRLLGVREAGAAGVVAEELPRPQLYCELFKACFQGIVDASSTNEELKWNAFTYIKLPHVLHRMHASPGGDAGDVAGALSRLLEYGPLLRLVDARCNCDCVQFLVNQLVKYELLTDAQGRIVMETKADKGLKPKHAEQSGTPSNPNAGLILRAEPTVSSILKTLDADYSKNQDALMSVLCQMLSGKSFELILAAAAATGQVRCFAVKLIKFNEFSKQVQGENQKASQARALLFDISFLMLCHICQLYGTEIVTEGAAAAAADSFFVLWATRCLPAGGGRYKSLETGIAADAGKVETLLQQLQAGGELKLSLVKWQEMCVNVPAAVQEVLVAWEAGAVTAETVKSILETVRGRMCCLSVCVSAWLCGRIHTSKHDDRLKPMNMINHLLLPAATAGAAAADQTNPNYNERHVLMTTIIRRMYHDLHPVSSMKVNPLVQMIPAKTPVTDCLLEIFHATHRKGWMELKSVHMLKHLLSRCRWYVDSLIKELLNVTRPDNLQMAARLVHAMFMLDIQGCTLCLVTHTVPNILVTASKLEQLTDPRDRPSPGSSSCASTPPSPSRPRRPARRRPQATFDGDAATDDEERPSKLPRCSGNHDLADDAPMGLVCDAEGAARGGGEAAAPLPLVVRARFVEEARRRGARARRRCCGALPSRSSPSRRCSCRRMFTPELILALCDASSRLGRKIATKILCQHQRHGALRHRHAARRRRPPAPQRRVEEDATAANGGRGVVVENWGVNCAPPAFALADHTRRTERRAMGLLATQRAGLRGDGGGAAAPLKSSTASER</sequence>
<organism evidence="10 11">
    <name type="scientific">Priapulus caudatus</name>
    <name type="common">Priapulid worm</name>
    <dbReference type="NCBI Taxonomy" id="37621"/>
    <lineage>
        <taxon>Eukaryota</taxon>
        <taxon>Metazoa</taxon>
        <taxon>Ecdysozoa</taxon>
        <taxon>Scalidophora</taxon>
        <taxon>Priapulida</taxon>
        <taxon>Priapulimorpha</taxon>
        <taxon>Priapulimorphida</taxon>
        <taxon>Priapulidae</taxon>
        <taxon>Priapulus</taxon>
    </lineage>
</organism>
<dbReference type="Pfam" id="PF11277">
    <property type="entry name" value="Med24_N"/>
    <property type="match status" value="2"/>
</dbReference>
<feature type="compositionally biased region" description="Basic residues" evidence="9">
    <location>
        <begin position="930"/>
        <end position="944"/>
    </location>
</feature>
<dbReference type="PANTHER" id="PTHR12898:SF1">
    <property type="entry name" value="MEDIATOR OF RNA POLYMERASE II TRANSCRIPTION SUBUNIT 24"/>
    <property type="match status" value="1"/>
</dbReference>
<evidence type="ECO:0000256" key="5">
    <source>
        <dbReference type="ARBA" id="ARBA00023159"/>
    </source>
</evidence>
<dbReference type="RefSeq" id="XP_014674164.1">
    <property type="nucleotide sequence ID" value="XM_014818678.1"/>
</dbReference>
<dbReference type="Proteomes" id="UP000695022">
    <property type="component" value="Unplaced"/>
</dbReference>
<evidence type="ECO:0000256" key="6">
    <source>
        <dbReference type="ARBA" id="ARBA00023163"/>
    </source>
</evidence>
<accession>A0ABM1EPP3</accession>
<keyword evidence="5" id="KW-0010">Activator</keyword>
<dbReference type="InterPro" id="IPR021429">
    <property type="entry name" value="Mediator_Med24"/>
</dbReference>
<evidence type="ECO:0000256" key="3">
    <source>
        <dbReference type="ARBA" id="ARBA00019693"/>
    </source>
</evidence>
<keyword evidence="7" id="KW-0539">Nucleus</keyword>
<name>A0ABM1EPP3_PRICU</name>
<dbReference type="PANTHER" id="PTHR12898">
    <property type="entry name" value="MEDIATOR OF RNA POLYMERASE II TRANSCRIPTION SUBUNIT 24"/>
    <property type="match status" value="1"/>
</dbReference>
<feature type="region of interest" description="Disordered" evidence="9">
    <location>
        <begin position="997"/>
        <end position="1021"/>
    </location>
</feature>
<dbReference type="GeneID" id="106814364"/>
<evidence type="ECO:0000256" key="4">
    <source>
        <dbReference type="ARBA" id="ARBA00023015"/>
    </source>
</evidence>
<comment type="subcellular location">
    <subcellularLocation>
        <location evidence="1">Nucleus</location>
    </subcellularLocation>
</comment>
<evidence type="ECO:0000256" key="9">
    <source>
        <dbReference type="SAM" id="MobiDB-lite"/>
    </source>
</evidence>
<feature type="compositionally biased region" description="Basic residues" evidence="9">
    <location>
        <begin position="794"/>
        <end position="803"/>
    </location>
</feature>
<feature type="region of interest" description="Disordered" evidence="9">
    <location>
        <begin position="364"/>
        <end position="383"/>
    </location>
</feature>
<evidence type="ECO:0000256" key="7">
    <source>
        <dbReference type="ARBA" id="ARBA00023242"/>
    </source>
</evidence>
<evidence type="ECO:0000256" key="8">
    <source>
        <dbReference type="ARBA" id="ARBA00031960"/>
    </source>
</evidence>
<feature type="region of interest" description="Disordered" evidence="9">
    <location>
        <begin position="930"/>
        <end position="959"/>
    </location>
</feature>
<protein>
    <recommendedName>
        <fullName evidence="3">Mediator of RNA polymerase II transcription subunit 24</fullName>
    </recommendedName>
    <alternativeName>
        <fullName evidence="8">Mediator complex subunit 24</fullName>
    </alternativeName>
</protein>
<keyword evidence="10" id="KW-1185">Reference proteome</keyword>
<keyword evidence="4" id="KW-0805">Transcription regulation</keyword>
<evidence type="ECO:0000256" key="2">
    <source>
        <dbReference type="ARBA" id="ARBA00007864"/>
    </source>
</evidence>
<gene>
    <name evidence="11" type="primary">LOC106814364</name>
</gene>
<feature type="compositionally biased region" description="Low complexity" evidence="9">
    <location>
        <begin position="779"/>
        <end position="788"/>
    </location>
</feature>